<gene>
    <name evidence="2" type="ORF">ULMS_28030</name>
</gene>
<dbReference type="Pfam" id="PF10990">
    <property type="entry name" value="DUF2809"/>
    <property type="match status" value="1"/>
</dbReference>
<name>A0A5J4G3D8_9FLAO</name>
<dbReference type="AlphaFoldDB" id="A0A5J4G3D8"/>
<sequence length="77" mass="9000">MQFFKRHNIITVTAWVLIFAFTVEIAQYFSLAEMLNIQNRFIKIIIGSHFDPWDLLAYTLGILPILLIEKFTPNGKN</sequence>
<dbReference type="Proteomes" id="UP000326994">
    <property type="component" value="Unassembled WGS sequence"/>
</dbReference>
<keyword evidence="1" id="KW-0812">Transmembrane</keyword>
<dbReference type="EMBL" id="BKCF01000007">
    <property type="protein sequence ID" value="GEQ87295.1"/>
    <property type="molecule type" value="Genomic_DNA"/>
</dbReference>
<accession>A0A5J4G3D8</accession>
<evidence type="ECO:0008006" key="4">
    <source>
        <dbReference type="Google" id="ProtNLM"/>
    </source>
</evidence>
<evidence type="ECO:0000313" key="3">
    <source>
        <dbReference type="Proteomes" id="UP000326994"/>
    </source>
</evidence>
<reference evidence="2 3" key="1">
    <citation type="submission" date="2019-08" db="EMBL/GenBank/DDBJ databases">
        <title>Ulvibacter marinistellae sp. nov., isolated from a starfish, Patiria pectinifera.</title>
        <authorList>
            <person name="Kawano K."/>
            <person name="Ushijima N."/>
            <person name="Kihara M."/>
            <person name="Itoh H."/>
        </authorList>
    </citation>
    <scope>NUCLEOTIDE SEQUENCE [LARGE SCALE GENOMIC DNA]</scope>
    <source>
        <strain evidence="2 3">KK4</strain>
    </source>
</reference>
<keyword evidence="1" id="KW-0472">Membrane</keyword>
<protein>
    <recommendedName>
        <fullName evidence="4">DUF2809 domain-containing protein</fullName>
    </recommendedName>
</protein>
<dbReference type="InterPro" id="IPR021257">
    <property type="entry name" value="DUF2809"/>
</dbReference>
<organism evidence="2 3">
    <name type="scientific">Patiriisocius marinistellae</name>
    <dbReference type="NCBI Taxonomy" id="2494560"/>
    <lineage>
        <taxon>Bacteria</taxon>
        <taxon>Pseudomonadati</taxon>
        <taxon>Bacteroidota</taxon>
        <taxon>Flavobacteriia</taxon>
        <taxon>Flavobacteriales</taxon>
        <taxon>Flavobacteriaceae</taxon>
        <taxon>Patiriisocius</taxon>
    </lineage>
</organism>
<evidence type="ECO:0000256" key="1">
    <source>
        <dbReference type="SAM" id="Phobius"/>
    </source>
</evidence>
<comment type="caution">
    <text evidence="2">The sequence shown here is derived from an EMBL/GenBank/DDBJ whole genome shotgun (WGS) entry which is preliminary data.</text>
</comment>
<proteinExistence type="predicted"/>
<keyword evidence="3" id="KW-1185">Reference proteome</keyword>
<evidence type="ECO:0000313" key="2">
    <source>
        <dbReference type="EMBL" id="GEQ87295.1"/>
    </source>
</evidence>
<feature type="transmembrane region" description="Helical" evidence="1">
    <location>
        <begin position="12"/>
        <end position="30"/>
    </location>
</feature>
<keyword evidence="1" id="KW-1133">Transmembrane helix</keyword>
<feature type="transmembrane region" description="Helical" evidence="1">
    <location>
        <begin position="50"/>
        <end position="68"/>
    </location>
</feature>